<protein>
    <submittedName>
        <fullName evidence="9">Retrotransposon protein</fullName>
    </submittedName>
</protein>
<dbReference type="InterPro" id="IPR041588">
    <property type="entry name" value="Integrase_H2C2"/>
</dbReference>
<dbReference type="PANTHER" id="PTHR37984:SF5">
    <property type="entry name" value="PROTEIN NYNRIN-LIKE"/>
    <property type="match status" value="1"/>
</dbReference>
<dbReference type="GO" id="GO:0016787">
    <property type="term" value="F:hydrolase activity"/>
    <property type="evidence" value="ECO:0007669"/>
    <property type="project" value="UniProtKB-KW"/>
</dbReference>
<keyword evidence="4" id="KW-0255">Endonuclease</keyword>
<comment type="caution">
    <text evidence="9">The sequence shown here is derived from an EMBL/GenBank/DDBJ whole genome shotgun (WGS) entry which is preliminary data.</text>
</comment>
<evidence type="ECO:0000256" key="6">
    <source>
        <dbReference type="ARBA" id="ARBA00022918"/>
    </source>
</evidence>
<accession>A0A5B6X681</accession>
<feature type="domain" description="Reverse transcriptase RNase H-like" evidence="7">
    <location>
        <begin position="5"/>
        <end position="70"/>
    </location>
</feature>
<keyword evidence="1" id="KW-0808">Transferase</keyword>
<dbReference type="Gene3D" id="1.10.340.70">
    <property type="match status" value="1"/>
</dbReference>
<dbReference type="Proteomes" id="UP000325315">
    <property type="component" value="Unassembled WGS sequence"/>
</dbReference>
<evidence type="ECO:0000256" key="3">
    <source>
        <dbReference type="ARBA" id="ARBA00022722"/>
    </source>
</evidence>
<gene>
    <name evidence="9" type="ORF">EPI10_032390</name>
</gene>
<dbReference type="Pfam" id="PF17921">
    <property type="entry name" value="Integrase_H2C2"/>
    <property type="match status" value="1"/>
</dbReference>
<dbReference type="PANTHER" id="PTHR37984">
    <property type="entry name" value="PROTEIN CBG26694"/>
    <property type="match status" value="1"/>
</dbReference>
<dbReference type="GO" id="GO:0003964">
    <property type="term" value="F:RNA-directed DNA polymerase activity"/>
    <property type="evidence" value="ECO:0007669"/>
    <property type="project" value="UniProtKB-KW"/>
</dbReference>
<dbReference type="OrthoDB" id="407598at2759"/>
<dbReference type="AlphaFoldDB" id="A0A5B6X681"/>
<evidence type="ECO:0000313" key="10">
    <source>
        <dbReference type="Proteomes" id="UP000325315"/>
    </source>
</evidence>
<evidence type="ECO:0000256" key="2">
    <source>
        <dbReference type="ARBA" id="ARBA00022695"/>
    </source>
</evidence>
<dbReference type="InterPro" id="IPR050951">
    <property type="entry name" value="Retrovirus_Pol_polyprotein"/>
</dbReference>
<dbReference type="SUPFAM" id="SSF56672">
    <property type="entry name" value="DNA/RNA polymerases"/>
    <property type="match status" value="1"/>
</dbReference>
<reference evidence="10" key="1">
    <citation type="journal article" date="2019" name="Plant Biotechnol. J.">
        <title>Genome sequencing of the Australian wild diploid species Gossypium australe highlights disease resistance and delayed gland morphogenesis.</title>
        <authorList>
            <person name="Cai Y."/>
            <person name="Cai X."/>
            <person name="Wang Q."/>
            <person name="Wang P."/>
            <person name="Zhang Y."/>
            <person name="Cai C."/>
            <person name="Xu Y."/>
            <person name="Wang K."/>
            <person name="Zhou Z."/>
            <person name="Wang C."/>
            <person name="Geng S."/>
            <person name="Li B."/>
            <person name="Dong Q."/>
            <person name="Hou Y."/>
            <person name="Wang H."/>
            <person name="Ai P."/>
            <person name="Liu Z."/>
            <person name="Yi F."/>
            <person name="Sun M."/>
            <person name="An G."/>
            <person name="Cheng J."/>
            <person name="Zhang Y."/>
            <person name="Shi Q."/>
            <person name="Xie Y."/>
            <person name="Shi X."/>
            <person name="Chang Y."/>
            <person name="Huang F."/>
            <person name="Chen Y."/>
            <person name="Hong S."/>
            <person name="Mi L."/>
            <person name="Sun Q."/>
            <person name="Zhang L."/>
            <person name="Zhou B."/>
            <person name="Peng R."/>
            <person name="Zhang X."/>
            <person name="Liu F."/>
        </authorList>
    </citation>
    <scope>NUCLEOTIDE SEQUENCE [LARGE SCALE GENOMIC DNA]</scope>
    <source>
        <strain evidence="10">cv. PA1801</strain>
    </source>
</reference>
<keyword evidence="10" id="KW-1185">Reference proteome</keyword>
<keyword evidence="6" id="KW-0695">RNA-directed DNA polymerase</keyword>
<dbReference type="InterPro" id="IPR041373">
    <property type="entry name" value="RT_RNaseH"/>
</dbReference>
<keyword evidence="3" id="KW-0540">Nuclease</keyword>
<evidence type="ECO:0000313" key="9">
    <source>
        <dbReference type="EMBL" id="KAA3488662.1"/>
    </source>
</evidence>
<evidence type="ECO:0000256" key="5">
    <source>
        <dbReference type="ARBA" id="ARBA00022801"/>
    </source>
</evidence>
<organism evidence="9 10">
    <name type="scientific">Gossypium australe</name>
    <dbReference type="NCBI Taxonomy" id="47621"/>
    <lineage>
        <taxon>Eukaryota</taxon>
        <taxon>Viridiplantae</taxon>
        <taxon>Streptophyta</taxon>
        <taxon>Embryophyta</taxon>
        <taxon>Tracheophyta</taxon>
        <taxon>Spermatophyta</taxon>
        <taxon>Magnoliopsida</taxon>
        <taxon>eudicotyledons</taxon>
        <taxon>Gunneridae</taxon>
        <taxon>Pentapetalae</taxon>
        <taxon>rosids</taxon>
        <taxon>malvids</taxon>
        <taxon>Malvales</taxon>
        <taxon>Malvaceae</taxon>
        <taxon>Malvoideae</taxon>
        <taxon>Gossypium</taxon>
    </lineage>
</organism>
<dbReference type="EMBL" id="SMMG02000001">
    <property type="protein sequence ID" value="KAA3488662.1"/>
    <property type="molecule type" value="Genomic_DNA"/>
</dbReference>
<keyword evidence="5" id="KW-0378">Hydrolase</keyword>
<evidence type="ECO:0000256" key="1">
    <source>
        <dbReference type="ARBA" id="ARBA00022679"/>
    </source>
</evidence>
<name>A0A5B6X681_9ROSI</name>
<evidence type="ECO:0000259" key="8">
    <source>
        <dbReference type="Pfam" id="PF17921"/>
    </source>
</evidence>
<dbReference type="Pfam" id="PF17917">
    <property type="entry name" value="RT_RNaseH"/>
    <property type="match status" value="1"/>
</dbReference>
<dbReference type="InterPro" id="IPR043502">
    <property type="entry name" value="DNA/RNA_pol_sf"/>
</dbReference>
<proteinExistence type="predicted"/>
<evidence type="ECO:0000256" key="4">
    <source>
        <dbReference type="ARBA" id="ARBA00022759"/>
    </source>
</evidence>
<dbReference type="CDD" id="cd09274">
    <property type="entry name" value="RNase_HI_RT_Ty3"/>
    <property type="match status" value="1"/>
</dbReference>
<evidence type="ECO:0000259" key="7">
    <source>
        <dbReference type="Pfam" id="PF17917"/>
    </source>
</evidence>
<sequence length="305" mass="36331">MQEGKLIAYASKQLKPHERNYPIHDLELARHYLFGEKCHIFTDHKSLKYLMLQKDFNLRQHKWLELLKDYDLVIDYHSRKANVVADALNRKSFFVLRVMNTWLSLSDEGSIVAELKAKPTFLQQIYEAQKNYDELQAKQFNIGSDDYLLFKDRICISKNSEMEQKILYEAHNGIMFVHPGSNKMYNDLKKMYWWPGMKRDISEFVSRCLLKLNTRCLQDYYSQIRYRNGNGKELLWTLCQDYPYLRKKKDDKIINRLTNSANFISVHLDFSLDKLAYLYVFEIVKLHGVPVSIISDRDPRFTSRI</sequence>
<keyword evidence="2" id="KW-0548">Nucleotidyltransferase</keyword>
<dbReference type="GO" id="GO:0004519">
    <property type="term" value="F:endonuclease activity"/>
    <property type="evidence" value="ECO:0007669"/>
    <property type="project" value="UniProtKB-KW"/>
</dbReference>
<feature type="domain" description="Integrase zinc-binding" evidence="8">
    <location>
        <begin position="160"/>
        <end position="209"/>
    </location>
</feature>